<dbReference type="Gene3D" id="3.90.230.10">
    <property type="entry name" value="Creatinase/methionine aminopeptidase superfamily"/>
    <property type="match status" value="1"/>
</dbReference>
<feature type="binding site" evidence="6">
    <location>
        <position position="151"/>
    </location>
    <ligand>
        <name>a divalent metal cation</name>
        <dbReference type="ChEBI" id="CHEBI:60240"/>
        <label>2</label>
        <note>catalytic</note>
    </ligand>
</feature>
<dbReference type="GO" id="GO:0006508">
    <property type="term" value="P:proteolysis"/>
    <property type="evidence" value="ECO:0007669"/>
    <property type="project" value="UniProtKB-KW"/>
</dbReference>
<sequence>MYDGKQQPGRNDACWCGSGKKYKKCHLDIDERLQSLYDQGFEVPDRALLKTSADIAGIKRSAVINIGVLDYVAERIGPGVTTEQVDRWVHDYTVERGGIPADLGYEGYPKSVCTSVNEVVCHGIPSEADVLREGDIVNVDCSTILDGYYSDSSRMFCIGEVSPERRRLVEETKRAMEAGLAAVKPWGFLGDVGAAVNAYAQSCGFTVVREFGGHGIGLDFHEDPFVSHVAQAGTGMVLAPGLTFTIEPMVNAGAQEIDMSDPNGWTVRTADGSDTAQWEVQLTVTENGYELLSW</sequence>
<dbReference type="EC" id="3.4.11.18" evidence="6 7"/>
<dbReference type="EMBL" id="PPEL01000050">
    <property type="protein sequence ID" value="PNV65061.1"/>
    <property type="molecule type" value="Genomic_DNA"/>
</dbReference>
<dbReference type="EMBL" id="DYZL01000074">
    <property type="protein sequence ID" value="HJH42953.1"/>
    <property type="molecule type" value="Genomic_DNA"/>
</dbReference>
<evidence type="ECO:0000256" key="3">
    <source>
        <dbReference type="ARBA" id="ARBA00022670"/>
    </source>
</evidence>
<keyword evidence="5 6" id="KW-0378">Hydrolase</keyword>
<evidence type="ECO:0000259" key="8">
    <source>
        <dbReference type="Pfam" id="PF00557"/>
    </source>
</evidence>
<keyword evidence="11" id="KW-1185">Reference proteome</keyword>
<feature type="domain" description="Peptidase M24" evidence="8">
    <location>
        <begin position="57"/>
        <end position="286"/>
    </location>
</feature>
<comment type="caution">
    <text evidence="10">The sequence shown here is derived from an EMBL/GenBank/DDBJ whole genome shotgun (WGS) entry which is preliminary data.</text>
</comment>
<dbReference type="Proteomes" id="UP000789325">
    <property type="component" value="Unassembled WGS sequence"/>
</dbReference>
<evidence type="ECO:0000256" key="5">
    <source>
        <dbReference type="ARBA" id="ARBA00022801"/>
    </source>
</evidence>
<feature type="binding site" evidence="6">
    <location>
        <position position="151"/>
    </location>
    <ligand>
        <name>a divalent metal cation</name>
        <dbReference type="ChEBI" id="CHEBI:60240"/>
        <label>1</label>
    </ligand>
</feature>
<dbReference type="PANTHER" id="PTHR43330">
    <property type="entry name" value="METHIONINE AMINOPEPTIDASE"/>
    <property type="match status" value="1"/>
</dbReference>
<dbReference type="InterPro" id="IPR000994">
    <property type="entry name" value="Pept_M24"/>
</dbReference>
<dbReference type="RefSeq" id="WP_087198246.1">
    <property type="nucleotide sequence ID" value="NZ_DBEYRC010000097.1"/>
</dbReference>
<evidence type="ECO:0000256" key="2">
    <source>
        <dbReference type="ARBA" id="ARBA00022438"/>
    </source>
</evidence>
<gene>
    <name evidence="6" type="primary">map</name>
    <name evidence="10" type="ORF">C2L80_08605</name>
    <name evidence="9" type="ORF">K8V16_04070</name>
</gene>
<dbReference type="InterPro" id="IPR004027">
    <property type="entry name" value="SEC_C_motif"/>
</dbReference>
<keyword evidence="3 6" id="KW-0645">Protease</keyword>
<dbReference type="NCBIfam" id="TIGR00500">
    <property type="entry name" value="met_pdase_I"/>
    <property type="match status" value="1"/>
</dbReference>
<dbReference type="InterPro" id="IPR036005">
    <property type="entry name" value="Creatinase/aminopeptidase-like"/>
</dbReference>
<organism evidence="10 11">
    <name type="scientific">Rubneribacter badeniensis</name>
    <dbReference type="NCBI Taxonomy" id="2070688"/>
    <lineage>
        <taxon>Bacteria</taxon>
        <taxon>Bacillati</taxon>
        <taxon>Actinomycetota</taxon>
        <taxon>Coriobacteriia</taxon>
        <taxon>Eggerthellales</taxon>
        <taxon>Eggerthellaceae</taxon>
        <taxon>Rubneribacter</taxon>
    </lineage>
</organism>
<reference evidence="10 11" key="1">
    <citation type="journal article" date="2018" name="Int. J. Syst. Evol. Microbiol.">
        <title>Rubneribacter badeniensis gen. nov., sp. nov. and Enteroscipio rubneri gen. nov., sp. nov., new members of the Eggerthellaceae isolated from human faeces.</title>
        <authorList>
            <person name="Danylec N."/>
            <person name="Gobl A."/>
            <person name="Stoll D.A."/>
            <person name="Hetzer B."/>
            <person name="Kulling S.E."/>
            <person name="Huch M."/>
        </authorList>
    </citation>
    <scope>NUCLEOTIDE SEQUENCE [LARGE SCALE GENOMIC DNA]</scope>
    <source>
        <strain evidence="10 11">ResAG-85</strain>
    </source>
</reference>
<dbReference type="Gene3D" id="3.10.450.50">
    <property type="match status" value="1"/>
</dbReference>
<feature type="binding site" evidence="6">
    <location>
        <position position="279"/>
    </location>
    <ligand>
        <name>a divalent metal cation</name>
        <dbReference type="ChEBI" id="CHEBI:60240"/>
        <label>2</label>
        <note>catalytic</note>
    </ligand>
</feature>
<accession>A0A2K2U438</accession>
<feature type="binding site" evidence="6">
    <location>
        <position position="214"/>
    </location>
    <ligand>
        <name>a divalent metal cation</name>
        <dbReference type="ChEBI" id="CHEBI:60240"/>
        <label>2</label>
        <note>catalytic</note>
    </ligand>
</feature>
<evidence type="ECO:0000256" key="6">
    <source>
        <dbReference type="HAMAP-Rule" id="MF_01974"/>
    </source>
</evidence>
<dbReference type="SUPFAM" id="SSF103642">
    <property type="entry name" value="Sec-C motif"/>
    <property type="match status" value="1"/>
</dbReference>
<keyword evidence="4 6" id="KW-0479">Metal-binding</keyword>
<dbReference type="Pfam" id="PF00557">
    <property type="entry name" value="Peptidase_M24"/>
    <property type="match status" value="1"/>
</dbReference>
<evidence type="ECO:0000256" key="7">
    <source>
        <dbReference type="RuleBase" id="RU003653"/>
    </source>
</evidence>
<dbReference type="SUPFAM" id="SSF55920">
    <property type="entry name" value="Creatinase/aminopeptidase"/>
    <property type="match status" value="1"/>
</dbReference>
<dbReference type="AlphaFoldDB" id="A0A2K2U438"/>
<dbReference type="PROSITE" id="PS00680">
    <property type="entry name" value="MAP_1"/>
    <property type="match status" value="1"/>
</dbReference>
<dbReference type="InterPro" id="IPR001714">
    <property type="entry name" value="Pept_M24_MAP"/>
</dbReference>
<comment type="similarity">
    <text evidence="6">Belongs to the peptidase M24A family. Methionine aminopeptidase type 1 subfamily.</text>
</comment>
<dbReference type="Pfam" id="PF02810">
    <property type="entry name" value="SEC-C"/>
    <property type="match status" value="1"/>
</dbReference>
<evidence type="ECO:0000313" key="10">
    <source>
        <dbReference type="EMBL" id="PNV65061.1"/>
    </source>
</evidence>
<keyword evidence="2 6" id="KW-0031">Aminopeptidase</keyword>
<proteinExistence type="inferred from homology"/>
<feature type="binding site" evidence="6">
    <location>
        <position position="247"/>
    </location>
    <ligand>
        <name>a divalent metal cation</name>
        <dbReference type="ChEBI" id="CHEBI:60240"/>
        <label>2</label>
        <note>catalytic</note>
    </ligand>
</feature>
<dbReference type="GO" id="GO:0046872">
    <property type="term" value="F:metal ion binding"/>
    <property type="evidence" value="ECO:0007669"/>
    <property type="project" value="UniProtKB-UniRule"/>
</dbReference>
<comment type="cofactor">
    <cofactor evidence="6">
        <name>Co(2+)</name>
        <dbReference type="ChEBI" id="CHEBI:48828"/>
    </cofactor>
    <cofactor evidence="6">
        <name>Zn(2+)</name>
        <dbReference type="ChEBI" id="CHEBI:29105"/>
    </cofactor>
    <cofactor evidence="6">
        <name>Mn(2+)</name>
        <dbReference type="ChEBI" id="CHEBI:29035"/>
    </cofactor>
    <cofactor evidence="6">
        <name>Fe(2+)</name>
        <dbReference type="ChEBI" id="CHEBI:29033"/>
    </cofactor>
    <text evidence="6">Binds 2 divalent metal cations per subunit. Has a high-affinity and a low affinity metal-binding site. The true nature of the physiological cofactor is under debate. The enzyme is active with cobalt, zinc, manganese or divalent iron ions. Most likely, methionine aminopeptidases function as mononuclear Fe(2+)-metalloproteases under physiological conditions, and the catalytically relevant metal-binding site has been assigned to the histidine-containing high-affinity site.</text>
</comment>
<feature type="binding site" evidence="6">
    <location>
        <position position="221"/>
    </location>
    <ligand>
        <name>substrate</name>
    </ligand>
</feature>
<dbReference type="InterPro" id="IPR002467">
    <property type="entry name" value="Pept_M24A_MAP1"/>
</dbReference>
<comment type="subunit">
    <text evidence="6">Monomer.</text>
</comment>
<name>A0A2K2U438_9ACTN</name>
<evidence type="ECO:0000256" key="4">
    <source>
        <dbReference type="ARBA" id="ARBA00022723"/>
    </source>
</evidence>
<dbReference type="HAMAP" id="MF_01974">
    <property type="entry name" value="MetAP_1"/>
    <property type="match status" value="1"/>
</dbReference>
<comment type="function">
    <text evidence="1 6">Removes the N-terminal methionine from nascent proteins. The N-terminal methionine is often cleaved when the second residue in the primary sequence is small and uncharged (Met-Ala-, Cys, Gly, Pro, Ser, Thr, or Val). Requires deformylation of the N(alpha)-formylated initiator methionine before it can be hydrolyzed.</text>
</comment>
<evidence type="ECO:0000313" key="11">
    <source>
        <dbReference type="Proteomes" id="UP000236488"/>
    </source>
</evidence>
<dbReference type="GO" id="GO:0070006">
    <property type="term" value="F:metalloaminopeptidase activity"/>
    <property type="evidence" value="ECO:0007669"/>
    <property type="project" value="UniProtKB-UniRule"/>
</dbReference>
<dbReference type="NCBIfam" id="NF008970">
    <property type="entry name" value="PRK12318.1"/>
    <property type="match status" value="1"/>
</dbReference>
<dbReference type="GO" id="GO:0004239">
    <property type="term" value="F:initiator methionyl aminopeptidase activity"/>
    <property type="evidence" value="ECO:0007669"/>
    <property type="project" value="UniProtKB-UniRule"/>
</dbReference>
<dbReference type="PRINTS" id="PR00599">
    <property type="entry name" value="MAPEPTIDASE"/>
</dbReference>
<dbReference type="CDD" id="cd01086">
    <property type="entry name" value="MetAP1"/>
    <property type="match status" value="1"/>
</dbReference>
<feature type="binding site" evidence="6">
    <location>
        <position position="279"/>
    </location>
    <ligand>
        <name>a divalent metal cation</name>
        <dbReference type="ChEBI" id="CHEBI:60240"/>
        <label>1</label>
    </ligand>
</feature>
<evidence type="ECO:0000313" key="9">
    <source>
        <dbReference type="EMBL" id="HJH42953.1"/>
    </source>
</evidence>
<reference evidence="9" key="2">
    <citation type="journal article" date="2021" name="PeerJ">
        <title>Extensive microbial diversity within the chicken gut microbiome revealed by metagenomics and culture.</title>
        <authorList>
            <person name="Gilroy R."/>
            <person name="Ravi A."/>
            <person name="Getino M."/>
            <person name="Pursley I."/>
            <person name="Horton D.L."/>
            <person name="Alikhan N.F."/>
            <person name="Baker D."/>
            <person name="Gharbi K."/>
            <person name="Hall N."/>
            <person name="Watson M."/>
            <person name="Adriaenssens E.M."/>
            <person name="Foster-Nyarko E."/>
            <person name="Jarju S."/>
            <person name="Secka A."/>
            <person name="Antonio M."/>
            <person name="Oren A."/>
            <person name="Chaudhuri R.R."/>
            <person name="La Ragione R."/>
            <person name="Hildebrand F."/>
            <person name="Pallen M.J."/>
        </authorList>
    </citation>
    <scope>NUCLEOTIDE SEQUENCE</scope>
    <source>
        <strain evidence="9">USAMLcec12-2067</strain>
    </source>
</reference>
<feature type="binding site" evidence="6">
    <location>
        <position position="122"/>
    </location>
    <ligand>
        <name>substrate</name>
    </ligand>
</feature>
<protein>
    <recommendedName>
        <fullName evidence="6 7">Methionine aminopeptidase</fullName>
        <shortName evidence="6">MAP</shortName>
        <shortName evidence="6">MetAP</shortName>
        <ecNumber evidence="6 7">3.4.11.18</ecNumber>
    </recommendedName>
    <alternativeName>
        <fullName evidence="6">Peptidase M</fullName>
    </alternativeName>
</protein>
<dbReference type="Proteomes" id="UP000236488">
    <property type="component" value="Unassembled WGS sequence"/>
</dbReference>
<evidence type="ECO:0000256" key="1">
    <source>
        <dbReference type="ARBA" id="ARBA00002521"/>
    </source>
</evidence>
<dbReference type="PANTHER" id="PTHR43330:SF8">
    <property type="entry name" value="METHIONINE AMINOPEPTIDASE 1D, MITOCHONDRIAL"/>
    <property type="match status" value="1"/>
</dbReference>
<comment type="catalytic activity">
    <reaction evidence="6 7">
        <text>Release of N-terminal amino acids, preferentially methionine, from peptides and arylamides.</text>
        <dbReference type="EC" id="3.4.11.18"/>
    </reaction>
</comment>
<feature type="binding site" evidence="6">
    <location>
        <position position="140"/>
    </location>
    <ligand>
        <name>a divalent metal cation</name>
        <dbReference type="ChEBI" id="CHEBI:60240"/>
        <label>1</label>
    </ligand>
</feature>
<reference evidence="9" key="3">
    <citation type="submission" date="2021-09" db="EMBL/GenBank/DDBJ databases">
        <authorList>
            <person name="Gilroy R."/>
        </authorList>
    </citation>
    <scope>NUCLEOTIDE SEQUENCE</scope>
    <source>
        <strain evidence="9">USAMLcec12-2067</strain>
    </source>
</reference>